<dbReference type="InterPro" id="IPR036237">
    <property type="entry name" value="Xyl_isomerase-like_sf"/>
</dbReference>
<dbReference type="PANTHER" id="PTHR42194:SF1">
    <property type="entry name" value="UPF0276 PROTEIN HI_1600"/>
    <property type="match status" value="1"/>
</dbReference>
<evidence type="ECO:0000313" key="1">
    <source>
        <dbReference type="EMBL" id="APG03285.1"/>
    </source>
</evidence>
<reference evidence="2" key="1">
    <citation type="submission" date="2016-09" db="EMBL/GenBank/DDBJ databases">
        <authorList>
            <person name="Lysoe E."/>
        </authorList>
    </citation>
    <scope>NUCLEOTIDE SEQUENCE [LARGE SCALE GENOMIC DNA]</scope>
    <source>
        <strain evidence="2">LJ96T</strain>
    </source>
</reference>
<name>A0A0G9HEY2_9GAMM</name>
<gene>
    <name evidence="1" type="ORF">BJI69_04745</name>
</gene>
<dbReference type="STRING" id="1440763.BJI69_04745"/>
<dbReference type="InterPro" id="IPR007801">
    <property type="entry name" value="MbnB/TglH/ChrH"/>
</dbReference>
<dbReference type="EMBL" id="CP017480">
    <property type="protein sequence ID" value="APG03285.1"/>
    <property type="molecule type" value="Genomic_DNA"/>
</dbReference>
<dbReference type="PANTHER" id="PTHR42194">
    <property type="entry name" value="UPF0276 PROTEIN HI_1600"/>
    <property type="match status" value="1"/>
</dbReference>
<dbReference type="AlphaFoldDB" id="A0A0G9HEY2"/>
<keyword evidence="2" id="KW-1185">Reference proteome</keyword>
<evidence type="ECO:0000313" key="2">
    <source>
        <dbReference type="Proteomes" id="UP000182987"/>
    </source>
</evidence>
<dbReference type="Pfam" id="PF05114">
    <property type="entry name" value="MbnB_TglH_ChrH"/>
    <property type="match status" value="1"/>
</dbReference>
<sequence length="275" mass="30588">MAPLAGIGFKPQHFDDAVRSAPTDLWLEVHPENYMVDGGPRLAMLDALADRFPLSLHGVSLSLAAAALPDAVQLQRLRRLIDRVQPGLVSEHLAWSTWAGRYVPDLLPFPRTHEALEHLVRNVMHTQERLGRQISLENPSHYLVLDGHDWSETDFLAELVRRSGCGLLLDINNVYVSAHNLRSDPLDYLDAFPLHAVTEIHLAGHAVDETDTTLLIDSHDAPIADPVWLLYRHVLSRGGARPTLIERDGEVPVFPVLLAERQRANVLLTNEAVAA</sequence>
<dbReference type="Proteomes" id="UP000182987">
    <property type="component" value="Chromosome"/>
</dbReference>
<proteinExistence type="predicted"/>
<dbReference type="SUPFAM" id="SSF51658">
    <property type="entry name" value="Xylose isomerase-like"/>
    <property type="match status" value="1"/>
</dbReference>
<dbReference type="RefSeq" id="WP_046966848.1">
    <property type="nucleotide sequence ID" value="NZ_CP017480.1"/>
</dbReference>
<dbReference type="NCBIfam" id="NF003818">
    <property type="entry name" value="PRK05409.1"/>
    <property type="match status" value="1"/>
</dbReference>
<dbReference type="KEGG" id="lrz:BJI69_04745"/>
<dbReference type="OrthoDB" id="9763101at2"/>
<dbReference type="PATRIC" id="fig|1440763.5.peg.924"/>
<organism evidence="1 2">
    <name type="scientific">Luteibacter rhizovicinus DSM 16549</name>
    <dbReference type="NCBI Taxonomy" id="1440763"/>
    <lineage>
        <taxon>Bacteria</taxon>
        <taxon>Pseudomonadati</taxon>
        <taxon>Pseudomonadota</taxon>
        <taxon>Gammaproteobacteria</taxon>
        <taxon>Lysobacterales</taxon>
        <taxon>Rhodanobacteraceae</taxon>
        <taxon>Luteibacter</taxon>
    </lineage>
</organism>
<protein>
    <submittedName>
        <fullName evidence="1">Uncharacterized protein</fullName>
    </submittedName>
</protein>
<dbReference type="Gene3D" id="3.20.20.150">
    <property type="entry name" value="Divalent-metal-dependent TIM barrel enzymes"/>
    <property type="match status" value="1"/>
</dbReference>
<accession>A0A0G9HEY2</accession>